<name>A0ACC0ATN6_CATRO</name>
<accession>A0ACC0ATN6</accession>
<keyword evidence="2" id="KW-1185">Reference proteome</keyword>
<dbReference type="EMBL" id="CM044705">
    <property type="protein sequence ID" value="KAI5663479.1"/>
    <property type="molecule type" value="Genomic_DNA"/>
</dbReference>
<reference evidence="2" key="1">
    <citation type="journal article" date="2023" name="Nat. Plants">
        <title>Single-cell RNA sequencing provides a high-resolution roadmap for understanding the multicellular compartmentation of specialized metabolism.</title>
        <authorList>
            <person name="Sun S."/>
            <person name="Shen X."/>
            <person name="Li Y."/>
            <person name="Li Y."/>
            <person name="Wang S."/>
            <person name="Li R."/>
            <person name="Zhang H."/>
            <person name="Shen G."/>
            <person name="Guo B."/>
            <person name="Wei J."/>
            <person name="Xu J."/>
            <person name="St-Pierre B."/>
            <person name="Chen S."/>
            <person name="Sun C."/>
        </authorList>
    </citation>
    <scope>NUCLEOTIDE SEQUENCE [LARGE SCALE GENOMIC DNA]</scope>
</reference>
<sequence>MKFSEYCQWLVAISDRYILKRWTKDIDLSFGSSSVGDVEKVSKKDIAGMRRRRFRMMKDKIASEVGPYYVNNSENEVGSSNIKDSVGRRAKGEHNIKKKNIVEINCNPTREEKECFDACFKD</sequence>
<gene>
    <name evidence="1" type="ORF">M9H77_22802</name>
</gene>
<comment type="caution">
    <text evidence="1">The sequence shown here is derived from an EMBL/GenBank/DDBJ whole genome shotgun (WGS) entry which is preliminary data.</text>
</comment>
<organism evidence="1 2">
    <name type="scientific">Catharanthus roseus</name>
    <name type="common">Madagascar periwinkle</name>
    <name type="synonym">Vinca rosea</name>
    <dbReference type="NCBI Taxonomy" id="4058"/>
    <lineage>
        <taxon>Eukaryota</taxon>
        <taxon>Viridiplantae</taxon>
        <taxon>Streptophyta</taxon>
        <taxon>Embryophyta</taxon>
        <taxon>Tracheophyta</taxon>
        <taxon>Spermatophyta</taxon>
        <taxon>Magnoliopsida</taxon>
        <taxon>eudicotyledons</taxon>
        <taxon>Gunneridae</taxon>
        <taxon>Pentapetalae</taxon>
        <taxon>asterids</taxon>
        <taxon>lamiids</taxon>
        <taxon>Gentianales</taxon>
        <taxon>Apocynaceae</taxon>
        <taxon>Rauvolfioideae</taxon>
        <taxon>Vinceae</taxon>
        <taxon>Catharanthinae</taxon>
        <taxon>Catharanthus</taxon>
    </lineage>
</organism>
<evidence type="ECO:0000313" key="1">
    <source>
        <dbReference type="EMBL" id="KAI5663479.1"/>
    </source>
</evidence>
<protein>
    <submittedName>
        <fullName evidence="1">Uncharacterized protein</fullName>
    </submittedName>
</protein>
<proteinExistence type="predicted"/>
<evidence type="ECO:0000313" key="2">
    <source>
        <dbReference type="Proteomes" id="UP001060085"/>
    </source>
</evidence>
<dbReference type="Proteomes" id="UP001060085">
    <property type="component" value="Linkage Group LG05"/>
</dbReference>